<evidence type="ECO:0000313" key="2">
    <source>
        <dbReference type="Proteomes" id="UP000826195"/>
    </source>
</evidence>
<dbReference type="Proteomes" id="UP000826195">
    <property type="component" value="Unassembled WGS sequence"/>
</dbReference>
<reference evidence="1 2" key="1">
    <citation type="journal article" date="2021" name="J. Hered.">
        <title>A chromosome-level genome assembly of the parasitoid wasp, Cotesia glomerata (Hymenoptera: Braconidae).</title>
        <authorList>
            <person name="Pinto B.J."/>
            <person name="Weis J.J."/>
            <person name="Gamble T."/>
            <person name="Ode P.J."/>
            <person name="Paul R."/>
            <person name="Zaspel J.M."/>
        </authorList>
    </citation>
    <scope>NUCLEOTIDE SEQUENCE [LARGE SCALE GENOMIC DNA]</scope>
    <source>
        <strain evidence="1">CgM1</strain>
    </source>
</reference>
<sequence length="82" mass="9722">MDYMTVNDEIEWHCRNRIPWPIAEEDGYIRWLGAYIPWVLSQRVATGRPFDLTKASANSESWEFDWVRICSCRIEISPRATD</sequence>
<protein>
    <submittedName>
        <fullName evidence="1">Uncharacterized protein</fullName>
    </submittedName>
</protein>
<keyword evidence="2" id="KW-1185">Reference proteome</keyword>
<organism evidence="1 2">
    <name type="scientific">Cotesia glomerata</name>
    <name type="common">Lepidopteran parasitic wasp</name>
    <name type="synonym">Apanteles glomeratus</name>
    <dbReference type="NCBI Taxonomy" id="32391"/>
    <lineage>
        <taxon>Eukaryota</taxon>
        <taxon>Metazoa</taxon>
        <taxon>Ecdysozoa</taxon>
        <taxon>Arthropoda</taxon>
        <taxon>Hexapoda</taxon>
        <taxon>Insecta</taxon>
        <taxon>Pterygota</taxon>
        <taxon>Neoptera</taxon>
        <taxon>Endopterygota</taxon>
        <taxon>Hymenoptera</taxon>
        <taxon>Apocrita</taxon>
        <taxon>Ichneumonoidea</taxon>
        <taxon>Braconidae</taxon>
        <taxon>Microgastrinae</taxon>
        <taxon>Cotesia</taxon>
    </lineage>
</organism>
<comment type="caution">
    <text evidence="1">The sequence shown here is derived from an EMBL/GenBank/DDBJ whole genome shotgun (WGS) entry which is preliminary data.</text>
</comment>
<accession>A0AAV7IWP1</accession>
<name>A0AAV7IWP1_COTGL</name>
<evidence type="ECO:0000313" key="1">
    <source>
        <dbReference type="EMBL" id="KAH0558082.1"/>
    </source>
</evidence>
<proteinExistence type="predicted"/>
<gene>
    <name evidence="1" type="ORF">KQX54_014299</name>
</gene>
<dbReference type="EMBL" id="JAHXZJ010000747">
    <property type="protein sequence ID" value="KAH0558082.1"/>
    <property type="molecule type" value="Genomic_DNA"/>
</dbReference>
<dbReference type="AlphaFoldDB" id="A0AAV7IWP1"/>